<protein>
    <recommendedName>
        <fullName evidence="7">Flavodoxin</fullName>
    </recommendedName>
</protein>
<keyword evidence="4 7" id="KW-0285">Flavoprotein</keyword>
<feature type="domain" description="Flavodoxin-like" evidence="8">
    <location>
        <begin position="3"/>
        <end position="160"/>
    </location>
</feature>
<sequence>MKKAIFYGTTTNTTNEVASILSDITGIDDVYNVIDGIDNILNYDLIYVLTPTYGRGELQDDWALVIEKIEKLDFSSKYVALLGTGDIIVHGDSFVNTLRAMYEVFKKANAKIVGMVDTKGYDFLESSSIENGKFLGLPIDHLNEYDLTEERIENWQKIIQKEVDLNE</sequence>
<dbReference type="InterPro" id="IPR010086">
    <property type="entry name" value="Flavodoxin_lc"/>
</dbReference>
<dbReference type="PANTHER" id="PTHR42809:SF1">
    <property type="entry name" value="FLAVODOXIN 1"/>
    <property type="match status" value="1"/>
</dbReference>
<evidence type="ECO:0000313" key="9">
    <source>
        <dbReference type="EMBL" id="VWL85097.1"/>
    </source>
</evidence>
<dbReference type="PANTHER" id="PTHR42809">
    <property type="entry name" value="FLAVODOXIN 2"/>
    <property type="match status" value="1"/>
</dbReference>
<evidence type="ECO:0000259" key="8">
    <source>
        <dbReference type="PROSITE" id="PS50902"/>
    </source>
</evidence>
<evidence type="ECO:0000256" key="1">
    <source>
        <dbReference type="ARBA" id="ARBA00001917"/>
    </source>
</evidence>
<keyword evidence="6 7" id="KW-0249">Electron transport</keyword>
<evidence type="ECO:0000256" key="5">
    <source>
        <dbReference type="ARBA" id="ARBA00022643"/>
    </source>
</evidence>
<dbReference type="Gene3D" id="3.40.50.360">
    <property type="match status" value="1"/>
</dbReference>
<dbReference type="SUPFAM" id="SSF52218">
    <property type="entry name" value="Flavoproteins"/>
    <property type="match status" value="1"/>
</dbReference>
<dbReference type="GO" id="GO:0010181">
    <property type="term" value="F:FMN binding"/>
    <property type="evidence" value="ECO:0007669"/>
    <property type="project" value="UniProtKB-UniRule"/>
</dbReference>
<proteinExistence type="inferred from homology"/>
<evidence type="ECO:0000256" key="7">
    <source>
        <dbReference type="PIRNR" id="PIRNR038996"/>
    </source>
</evidence>
<dbReference type="GO" id="GO:0009055">
    <property type="term" value="F:electron transfer activity"/>
    <property type="evidence" value="ECO:0007669"/>
    <property type="project" value="UniProtKB-UniRule"/>
</dbReference>
<comment type="similarity">
    <text evidence="2 7">Belongs to the flavodoxin family.</text>
</comment>
<keyword evidence="5 7" id="KW-0288">FMN</keyword>
<evidence type="ECO:0000256" key="4">
    <source>
        <dbReference type="ARBA" id="ARBA00022630"/>
    </source>
</evidence>
<evidence type="ECO:0000256" key="2">
    <source>
        <dbReference type="ARBA" id="ARBA00005267"/>
    </source>
</evidence>
<dbReference type="InterPro" id="IPR008254">
    <property type="entry name" value="Flavodoxin/NO_synth"/>
</dbReference>
<dbReference type="PIRSF" id="PIRSF038996">
    <property type="entry name" value="FldA"/>
    <property type="match status" value="1"/>
</dbReference>
<comment type="cofactor">
    <cofactor evidence="1 7">
        <name>FMN</name>
        <dbReference type="ChEBI" id="CHEBI:58210"/>
    </cofactor>
</comment>
<evidence type="ECO:0000256" key="3">
    <source>
        <dbReference type="ARBA" id="ARBA00022448"/>
    </source>
</evidence>
<dbReference type="AlphaFoldDB" id="A0A6I8M9W1"/>
<organism evidence="9 10">
    <name type="scientific">Oceanivirga miroungae</name>
    <dbReference type="NCBI Taxonomy" id="1130046"/>
    <lineage>
        <taxon>Bacteria</taxon>
        <taxon>Fusobacteriati</taxon>
        <taxon>Fusobacteriota</taxon>
        <taxon>Fusobacteriia</taxon>
        <taxon>Fusobacteriales</taxon>
        <taxon>Leptotrichiaceae</taxon>
        <taxon>Oceanivirga</taxon>
    </lineage>
</organism>
<evidence type="ECO:0000313" key="10">
    <source>
        <dbReference type="Proteomes" id="UP000419017"/>
    </source>
</evidence>
<name>A0A6I8M9W1_9FUSO</name>
<evidence type="ECO:0000256" key="6">
    <source>
        <dbReference type="ARBA" id="ARBA00022982"/>
    </source>
</evidence>
<dbReference type="RefSeq" id="WP_156683120.1">
    <property type="nucleotide sequence ID" value="NZ_CABWIB010000001.1"/>
</dbReference>
<dbReference type="Pfam" id="PF00258">
    <property type="entry name" value="Flavodoxin_1"/>
    <property type="match status" value="1"/>
</dbReference>
<accession>A0A6I8M9W1</accession>
<dbReference type="InterPro" id="IPR029039">
    <property type="entry name" value="Flavoprotein-like_sf"/>
</dbReference>
<dbReference type="PROSITE" id="PS50902">
    <property type="entry name" value="FLAVODOXIN_LIKE"/>
    <property type="match status" value="1"/>
</dbReference>
<keyword evidence="3 7" id="KW-0813">Transport</keyword>
<keyword evidence="10" id="KW-1185">Reference proteome</keyword>
<reference evidence="9 10" key="1">
    <citation type="submission" date="2019-10" db="EMBL/GenBank/DDBJ databases">
        <authorList>
            <person name="Blom J."/>
        </authorList>
    </citation>
    <scope>NUCLEOTIDE SEQUENCE [LARGE SCALE GENOMIC DNA]</scope>
    <source>
        <strain evidence="9 10">ES3154-GLU</strain>
    </source>
</reference>
<comment type="function">
    <text evidence="7">Low-potential electron donor to a number of redox enzymes.</text>
</comment>
<dbReference type="Proteomes" id="UP000419017">
    <property type="component" value="Unassembled WGS sequence"/>
</dbReference>
<dbReference type="EMBL" id="CABWIB010000001">
    <property type="protein sequence ID" value="VWL85097.1"/>
    <property type="molecule type" value="Genomic_DNA"/>
</dbReference>
<gene>
    <name evidence="9" type="ORF">OMES3154_00379</name>
</gene>
<dbReference type="InterPro" id="IPR050619">
    <property type="entry name" value="Flavodoxin"/>
</dbReference>